<reference evidence="1" key="2">
    <citation type="submission" date="2024-06" db="EMBL/GenBank/DDBJ databases">
        <authorList>
            <person name="Sakai Y."/>
            <person name="Fujii T."/>
        </authorList>
    </citation>
    <scope>NUCLEOTIDE SEQUENCE</scope>
    <source>
        <strain evidence="1">M701</strain>
        <plasmid evidence="1">pM7012</plasmid>
    </source>
</reference>
<dbReference type="RefSeq" id="WP_023842456.1">
    <property type="nucleotide sequence ID" value="NC_022995.1"/>
</dbReference>
<proteinExistence type="predicted"/>
<reference evidence="1" key="1">
    <citation type="journal article" date="2014" name="Microbiology">
        <title>A 2,4-dichlorophenoxyacetic acid degradation plasmid pM7012 discloses distribution of an unclassified megaplasmid group across bacterial species.</title>
        <authorList>
            <person name="Sakai Y."/>
            <person name="Ogawa N."/>
            <person name="Shimomura Y."/>
            <person name="Fujii T."/>
        </authorList>
    </citation>
    <scope>NUCLEOTIDE SEQUENCE</scope>
    <source>
        <strain evidence="1">M701</strain>
    </source>
</reference>
<accession>V5YNL5</accession>
<protein>
    <submittedName>
        <fullName evidence="1">Uncharacterized protein</fullName>
    </submittedName>
</protein>
<dbReference type="AlphaFoldDB" id="V5YNL5"/>
<sequence>MMQKEDSAAGAVLLGVPANAEIAEMCATHGLGPNVGTLVVREALRRWGVPLSAPPTAWMEIKPDDTRDFWWPEEYEAAAKDRPRSIFVPLKADPFAAYELLVAGQAGRDVPAVAVVPAEPPADGVHAVASVDCADFKNFHRLLCERFGYVHDEVDWQRDQLSLIEHIARRLGERRPAPFECSP</sequence>
<keyword evidence="1" id="KW-0614">Plasmid</keyword>
<dbReference type="EMBL" id="AB853026">
    <property type="protein sequence ID" value="BAO18913.1"/>
    <property type="molecule type" value="Genomic_DNA"/>
</dbReference>
<organism evidence="1">
    <name type="scientific">Burkholderia sp. M701</name>
    <dbReference type="NCBI Taxonomy" id="326454"/>
    <lineage>
        <taxon>Bacteria</taxon>
        <taxon>Pseudomonadati</taxon>
        <taxon>Pseudomonadota</taxon>
        <taxon>Betaproteobacteria</taxon>
        <taxon>Burkholderiales</taxon>
        <taxon>Burkholderiaceae</taxon>
        <taxon>Burkholderia</taxon>
    </lineage>
</organism>
<evidence type="ECO:0000313" key="1">
    <source>
        <dbReference type="EMBL" id="BAO18913.1"/>
    </source>
</evidence>
<name>V5YNL5_9BURK</name>
<geneLocation type="plasmid" evidence="1">
    <name>pM7012</name>
</geneLocation>